<keyword evidence="3 6" id="KW-0812">Transmembrane</keyword>
<dbReference type="EMBL" id="LKHV02000001">
    <property type="protein sequence ID" value="MCS5707598.1"/>
    <property type="molecule type" value="Genomic_DNA"/>
</dbReference>
<evidence type="ECO:0000256" key="5">
    <source>
        <dbReference type="ARBA" id="ARBA00023136"/>
    </source>
</evidence>
<reference evidence="7" key="1">
    <citation type="submission" date="2015-09" db="EMBL/GenBank/DDBJ databases">
        <title>Draft Genome Sequences of Two Novel Amoeba-resistant Intranuclear Bacteria, Candidatus Berkiella cookevillensis and Candidatus Berkiella aquae.</title>
        <authorList>
            <person name="Mehari Y.T."/>
            <person name="Arivett B.A."/>
            <person name="Farone A.L."/>
            <person name="Gunderson J.H."/>
            <person name="Farone M.B."/>
        </authorList>
    </citation>
    <scope>NUCLEOTIDE SEQUENCE [LARGE SCALE GENOMIC DNA]</scope>
    <source>
        <strain evidence="7">CC99</strain>
    </source>
</reference>
<feature type="transmembrane region" description="Helical" evidence="6">
    <location>
        <begin position="17"/>
        <end position="39"/>
    </location>
</feature>
<feature type="transmembrane region" description="Helical" evidence="6">
    <location>
        <begin position="51"/>
        <end position="72"/>
    </location>
</feature>
<evidence type="ECO:0000256" key="2">
    <source>
        <dbReference type="ARBA" id="ARBA00007511"/>
    </source>
</evidence>
<feature type="transmembrane region" description="Helical" evidence="6">
    <location>
        <begin position="78"/>
        <end position="103"/>
    </location>
</feature>
<proteinExistence type="inferred from homology"/>
<feature type="transmembrane region" description="Helical" evidence="6">
    <location>
        <begin position="143"/>
        <end position="161"/>
    </location>
</feature>
<dbReference type="GO" id="GO:0016020">
    <property type="term" value="C:membrane"/>
    <property type="evidence" value="ECO:0007669"/>
    <property type="project" value="UniProtKB-SubCell"/>
</dbReference>
<feature type="transmembrane region" description="Helical" evidence="6">
    <location>
        <begin position="242"/>
        <end position="262"/>
    </location>
</feature>
<name>A0A0Q9YST0_9GAMM</name>
<feature type="transmembrane region" description="Helical" evidence="6">
    <location>
        <begin position="205"/>
        <end position="227"/>
    </location>
</feature>
<dbReference type="EMBL" id="LKHV01000002">
    <property type="protein sequence ID" value="KRG19601.1"/>
    <property type="molecule type" value="Genomic_DNA"/>
</dbReference>
<organism evidence="7">
    <name type="scientific">Candidatus Berkiella cookevillensis</name>
    <dbReference type="NCBI Taxonomy" id="437022"/>
    <lineage>
        <taxon>Bacteria</taxon>
        <taxon>Pseudomonadati</taxon>
        <taxon>Pseudomonadota</taxon>
        <taxon>Gammaproteobacteria</taxon>
        <taxon>Candidatus Berkiellales</taxon>
        <taxon>Candidatus Berkiellaceae</taxon>
        <taxon>Candidatus Berkiella</taxon>
    </lineage>
</organism>
<protein>
    <submittedName>
        <fullName evidence="7">Inner membrane protein alx</fullName>
    </submittedName>
    <submittedName>
        <fullName evidence="8">TerC family protein</fullName>
    </submittedName>
</protein>
<keyword evidence="9" id="KW-1185">Reference proteome</keyword>
<dbReference type="RefSeq" id="WP_057623531.1">
    <property type="nucleotide sequence ID" value="NZ_LKHV02000001.1"/>
</dbReference>
<dbReference type="PATRIC" id="fig|1590042.3.peg.632"/>
<dbReference type="PANTHER" id="PTHR30238:SF0">
    <property type="entry name" value="THYLAKOID MEMBRANE PROTEIN TERC, CHLOROPLASTIC"/>
    <property type="match status" value="1"/>
</dbReference>
<accession>A0A0Q9YST0</accession>
<feature type="transmembrane region" description="Helical" evidence="6">
    <location>
        <begin position="301"/>
        <end position="320"/>
    </location>
</feature>
<evidence type="ECO:0000256" key="6">
    <source>
        <dbReference type="SAM" id="Phobius"/>
    </source>
</evidence>
<reference evidence="8" key="3">
    <citation type="submission" date="2021-06" db="EMBL/GenBank/DDBJ databases">
        <title>Genomic Description and Analysis of Intracellular Bacteria, Candidatus Berkiella cookevillensis and Candidatus Berkiella aquae.</title>
        <authorList>
            <person name="Kidane D.T."/>
            <person name="Mehari Y.T."/>
            <person name="Rice F.C."/>
            <person name="Arivett B.A."/>
            <person name="Farone A.L."/>
            <person name="Berk S.G."/>
            <person name="Farone M.B."/>
        </authorList>
    </citation>
    <scope>NUCLEOTIDE SEQUENCE</scope>
    <source>
        <strain evidence="8">CC99</strain>
    </source>
</reference>
<evidence type="ECO:0000313" key="9">
    <source>
        <dbReference type="Proteomes" id="UP000051494"/>
    </source>
</evidence>
<evidence type="ECO:0000256" key="4">
    <source>
        <dbReference type="ARBA" id="ARBA00022989"/>
    </source>
</evidence>
<dbReference type="AlphaFoldDB" id="A0A0Q9YST0"/>
<evidence type="ECO:0000256" key="1">
    <source>
        <dbReference type="ARBA" id="ARBA00004141"/>
    </source>
</evidence>
<comment type="caution">
    <text evidence="7">The sequence shown here is derived from an EMBL/GenBank/DDBJ whole genome shotgun (WGS) entry which is preliminary data.</text>
</comment>
<keyword evidence="4 6" id="KW-1133">Transmembrane helix</keyword>
<comment type="subcellular location">
    <subcellularLocation>
        <location evidence="1">Membrane</location>
        <topology evidence="1">Multi-pass membrane protein</topology>
    </subcellularLocation>
</comment>
<dbReference type="InterPro" id="IPR022369">
    <property type="entry name" value="Integral_membrane_TerC_rswitch"/>
</dbReference>
<reference evidence="8" key="2">
    <citation type="journal article" date="2016" name="Genome Announc.">
        <title>Draft Genome Sequences of Two Novel Amoeba-Resistant Intranuclear Bacteria, 'Candidatus Berkiella cookevillensis' and 'Candidatus Berkiella aquae'.</title>
        <authorList>
            <person name="Mehari Y.T."/>
            <person name="Arivett B.A."/>
            <person name="Farone A.L."/>
            <person name="Gunderson J.H."/>
            <person name="Farone M.B."/>
        </authorList>
    </citation>
    <scope>NUCLEOTIDE SEQUENCE</scope>
    <source>
        <strain evidence="8">CC99</strain>
    </source>
</reference>
<evidence type="ECO:0000313" key="8">
    <source>
        <dbReference type="EMBL" id="MCS5707598.1"/>
    </source>
</evidence>
<dbReference type="InterPro" id="IPR005496">
    <property type="entry name" value="Integral_membrane_TerC"/>
</dbReference>
<dbReference type="NCBIfam" id="TIGR03718">
    <property type="entry name" value="R_switched_Alx"/>
    <property type="match status" value="1"/>
</dbReference>
<evidence type="ECO:0000256" key="3">
    <source>
        <dbReference type="ARBA" id="ARBA00022692"/>
    </source>
</evidence>
<sequence length="325" mass="37038">MQSLLSYGSQEFLSKPLWMWVIFLSIVLVLIALDLGVFNRKDKEIDIKTSLRMYACYFSIGLGFGGWIWWYLGQAAAFTYWTGFVVEQTLSMDNIFVMSMIFTYFSIPRQYQHRVLFYGILGVIVLRGTMIALGTVIVSQFQWVLYLFALFLIFTGLKMLVKQGGETDISKNPILRYLSKTSWVTSKIHGHSFFVREQNPKTGKLELYITPLFVALIMIEIADVIFAVDSIPAIFSITTDPYLIYTSNIFAILGLRSLYFALAAMLSYFVYLQFTLAIILMFIGSKIFITEVFGLVKFPPIVSFLVTVGILLIGIILSIVKGRKK</sequence>
<dbReference type="OrthoDB" id="9783692at2"/>
<keyword evidence="5 6" id="KW-0472">Membrane</keyword>
<dbReference type="Proteomes" id="UP000051494">
    <property type="component" value="Unassembled WGS sequence"/>
</dbReference>
<evidence type="ECO:0000313" key="7">
    <source>
        <dbReference type="EMBL" id="KRG19601.1"/>
    </source>
</evidence>
<dbReference type="PANTHER" id="PTHR30238">
    <property type="entry name" value="MEMBRANE BOUND PREDICTED REDOX MODULATOR"/>
    <property type="match status" value="1"/>
</dbReference>
<comment type="similarity">
    <text evidence="2">Belongs to the TerC family.</text>
</comment>
<gene>
    <name evidence="7" type="primary">alx</name>
    <name evidence="8" type="ORF">CC99x_001630</name>
    <name evidence="7" type="ORF">CC99x_00614</name>
</gene>
<feature type="transmembrane region" description="Helical" evidence="6">
    <location>
        <begin position="115"/>
        <end position="137"/>
    </location>
</feature>
<dbReference type="Pfam" id="PF03741">
    <property type="entry name" value="TerC"/>
    <property type="match status" value="1"/>
</dbReference>
<dbReference type="STRING" id="437022.CC99x_00614"/>
<feature type="transmembrane region" description="Helical" evidence="6">
    <location>
        <begin position="269"/>
        <end position="289"/>
    </location>
</feature>